<keyword evidence="1" id="KW-1133">Transmembrane helix</keyword>
<dbReference type="RefSeq" id="WP_281756427.1">
    <property type="nucleotide sequence ID" value="NZ_BRVP01000032.1"/>
</dbReference>
<keyword evidence="1" id="KW-0472">Membrane</keyword>
<gene>
    <name evidence="2" type="ORF">NBRC110019_30890</name>
</gene>
<keyword evidence="1" id="KW-0812">Transmembrane</keyword>
<dbReference type="Pfam" id="PF14054">
    <property type="entry name" value="DUF4249"/>
    <property type="match status" value="1"/>
</dbReference>
<dbReference type="EMBL" id="BRVP01000032">
    <property type="protein sequence ID" value="GLB54048.1"/>
    <property type="molecule type" value="Genomic_DNA"/>
</dbReference>
<evidence type="ECO:0008006" key="4">
    <source>
        <dbReference type="Google" id="ProtNLM"/>
    </source>
</evidence>
<dbReference type="Proteomes" id="UP001143545">
    <property type="component" value="Unassembled WGS sequence"/>
</dbReference>
<evidence type="ECO:0000313" key="2">
    <source>
        <dbReference type="EMBL" id="GLB54048.1"/>
    </source>
</evidence>
<reference evidence="2" key="1">
    <citation type="submission" date="2022-07" db="EMBL/GenBank/DDBJ databases">
        <title>Taxonomy of Novel Oxalotrophic and Methylotrophic Bacteria.</title>
        <authorList>
            <person name="Sahin N."/>
            <person name="Tani A."/>
        </authorList>
    </citation>
    <scope>NUCLEOTIDE SEQUENCE</scope>
    <source>
        <strain evidence="2">AM327</strain>
    </source>
</reference>
<proteinExistence type="predicted"/>
<name>A0A9W6B7I4_9FLAO</name>
<comment type="caution">
    <text evidence="2">The sequence shown here is derived from an EMBL/GenBank/DDBJ whole genome shotgun (WGS) entry which is preliminary data.</text>
</comment>
<sequence>MQKNNTIFYYILYVSKYFILLSFLLFCNSCTEAYQINYSETYEDLIVVEAIITNELKHQEITLTKTFQIDEIFDEYIPDANVYVSLENGSTYDFYFNSETNTYLSEIEFQAEPDINYQLHINYNNTLYESTIVKMAPIAEVTDIKFERETIDSEDGVSIRLNTDSPNSKLLRYEYEETYKHITPYGIAEDLDVQWVPIPGFDFLYKIRLTTVPKTEQTQICYITKNSDNIILNSFNNTQTSSTINDALIKFIPVTNYIISSRYAIKVKQYVHNTTAYSFYQNLKKISESNSSLSPIQPGYIVGNIVNQENSSDKIMGIFDVASVSSSERIFFNYADLFPDEELPQYFTECNITPLNINPENPGDDNTELLLIYLDQGNMAFYHLIEIVPESSWTVYMMPTECIDCTYFDNSATTPPDFWIE</sequence>
<evidence type="ECO:0000313" key="3">
    <source>
        <dbReference type="Proteomes" id="UP001143545"/>
    </source>
</evidence>
<feature type="transmembrane region" description="Helical" evidence="1">
    <location>
        <begin position="7"/>
        <end position="26"/>
    </location>
</feature>
<accession>A0A9W6B7I4</accession>
<keyword evidence="3" id="KW-1185">Reference proteome</keyword>
<dbReference type="AlphaFoldDB" id="A0A9W6B7I4"/>
<protein>
    <recommendedName>
        <fullName evidence="4">DUF4249 domain-containing protein</fullName>
    </recommendedName>
</protein>
<dbReference type="InterPro" id="IPR025345">
    <property type="entry name" value="DUF4249"/>
</dbReference>
<organism evidence="2 3">
    <name type="scientific">Neptunitalea chrysea</name>
    <dbReference type="NCBI Taxonomy" id="1647581"/>
    <lineage>
        <taxon>Bacteria</taxon>
        <taxon>Pseudomonadati</taxon>
        <taxon>Bacteroidota</taxon>
        <taxon>Flavobacteriia</taxon>
        <taxon>Flavobacteriales</taxon>
        <taxon>Flavobacteriaceae</taxon>
        <taxon>Neptunitalea</taxon>
    </lineage>
</organism>
<evidence type="ECO:0000256" key="1">
    <source>
        <dbReference type="SAM" id="Phobius"/>
    </source>
</evidence>